<protein>
    <recommendedName>
        <fullName evidence="1">DUF3291 domain-containing protein</fullName>
    </recommendedName>
</protein>
<gene>
    <name evidence="2" type="ORF">BE08_03945</name>
</gene>
<reference evidence="2 3" key="1">
    <citation type="submission" date="2014-02" db="EMBL/GenBank/DDBJ databases">
        <title>The small core and large imbalanced accessory genome model reveals a collaborative survival strategy of Sorangium cellulosum strains in nature.</title>
        <authorList>
            <person name="Han K."/>
            <person name="Peng R."/>
            <person name="Blom J."/>
            <person name="Li Y.-Z."/>
        </authorList>
    </citation>
    <scope>NUCLEOTIDE SEQUENCE [LARGE SCALE GENOMIC DNA]</scope>
    <source>
        <strain evidence="2 3">So0157-25</strain>
    </source>
</reference>
<name>A0A150P927_SORCE</name>
<dbReference type="Proteomes" id="UP000075420">
    <property type="component" value="Unassembled WGS sequence"/>
</dbReference>
<dbReference type="EMBL" id="JELY01002565">
    <property type="protein sequence ID" value="KYF52183.1"/>
    <property type="molecule type" value="Genomic_DNA"/>
</dbReference>
<dbReference type="InterPro" id="IPR021708">
    <property type="entry name" value="DUF3291"/>
</dbReference>
<dbReference type="InterPro" id="IPR011008">
    <property type="entry name" value="Dimeric_a/b-barrel"/>
</dbReference>
<dbReference type="SUPFAM" id="SSF54909">
    <property type="entry name" value="Dimeric alpha+beta barrel"/>
    <property type="match status" value="1"/>
</dbReference>
<evidence type="ECO:0000313" key="2">
    <source>
        <dbReference type="EMBL" id="KYF52183.1"/>
    </source>
</evidence>
<accession>A0A150P927</accession>
<sequence>MPTHHLAQVNIALPLEPLDSARLADFVSALDPVNALADAAPGFVWRLKTEDGDATAVRAFGDERILVNMSVWESVEALSDFAFRNPDHAAVMRRRREWFVPMKEAYAVLWWIPAGHIPTVAEAEERL</sequence>
<dbReference type="Pfam" id="PF11695">
    <property type="entry name" value="DUF3291"/>
    <property type="match status" value="1"/>
</dbReference>
<dbReference type="AlphaFoldDB" id="A0A150P927"/>
<comment type="caution">
    <text evidence="2">The sequence shown here is derived from an EMBL/GenBank/DDBJ whole genome shotgun (WGS) entry which is preliminary data.</text>
</comment>
<proteinExistence type="predicted"/>
<evidence type="ECO:0000259" key="1">
    <source>
        <dbReference type="Pfam" id="PF11695"/>
    </source>
</evidence>
<feature type="non-terminal residue" evidence="2">
    <location>
        <position position="127"/>
    </location>
</feature>
<feature type="domain" description="DUF3291" evidence="1">
    <location>
        <begin position="6"/>
        <end position="127"/>
    </location>
</feature>
<evidence type="ECO:0000313" key="3">
    <source>
        <dbReference type="Proteomes" id="UP000075420"/>
    </source>
</evidence>
<organism evidence="2 3">
    <name type="scientific">Sorangium cellulosum</name>
    <name type="common">Polyangium cellulosum</name>
    <dbReference type="NCBI Taxonomy" id="56"/>
    <lineage>
        <taxon>Bacteria</taxon>
        <taxon>Pseudomonadati</taxon>
        <taxon>Myxococcota</taxon>
        <taxon>Polyangia</taxon>
        <taxon>Polyangiales</taxon>
        <taxon>Polyangiaceae</taxon>
        <taxon>Sorangium</taxon>
    </lineage>
</organism>